<dbReference type="RefSeq" id="WP_130649127.1">
    <property type="nucleotide sequence ID" value="NZ_BMHA01000007.1"/>
</dbReference>
<keyword evidence="2" id="KW-0810">Translation regulation</keyword>
<dbReference type="Proteomes" id="UP000650511">
    <property type="component" value="Unassembled WGS sequence"/>
</dbReference>
<dbReference type="GO" id="GO:0090071">
    <property type="term" value="P:negative regulation of ribosome biogenesis"/>
    <property type="evidence" value="ECO:0007669"/>
    <property type="project" value="UniProtKB-UniRule"/>
</dbReference>
<dbReference type="NCBIfam" id="TIGR00090">
    <property type="entry name" value="rsfS_iojap_ybeB"/>
    <property type="match status" value="1"/>
</dbReference>
<dbReference type="GO" id="GO:0042256">
    <property type="term" value="P:cytosolic ribosome assembly"/>
    <property type="evidence" value="ECO:0007669"/>
    <property type="project" value="UniProtKB-UniRule"/>
</dbReference>
<keyword evidence="5" id="KW-1185">Reference proteome</keyword>
<comment type="caution">
    <text evidence="4">The sequence shown here is derived from an EMBL/GenBank/DDBJ whole genome shotgun (WGS) entry which is preliminary data.</text>
</comment>
<dbReference type="OrthoDB" id="9793681at2"/>
<feature type="compositionally biased region" description="Basic and acidic residues" evidence="3">
    <location>
        <begin position="131"/>
        <end position="140"/>
    </location>
</feature>
<protein>
    <recommendedName>
        <fullName evidence="2">Ribosomal silencing factor RsfS</fullName>
    </recommendedName>
</protein>
<gene>
    <name evidence="2" type="primary">rsfS</name>
    <name evidence="4" type="ORF">GCM10011354_21290</name>
</gene>
<proteinExistence type="inferred from homology"/>
<evidence type="ECO:0000313" key="5">
    <source>
        <dbReference type="Proteomes" id="UP000650511"/>
    </source>
</evidence>
<keyword evidence="2" id="KW-0963">Cytoplasm</keyword>
<dbReference type="GO" id="GO:0017148">
    <property type="term" value="P:negative regulation of translation"/>
    <property type="evidence" value="ECO:0007669"/>
    <property type="project" value="UniProtKB-UniRule"/>
</dbReference>
<evidence type="ECO:0000313" key="4">
    <source>
        <dbReference type="EMBL" id="GGI06877.1"/>
    </source>
</evidence>
<dbReference type="Gene3D" id="3.30.460.10">
    <property type="entry name" value="Beta Polymerase, domain 2"/>
    <property type="match status" value="1"/>
</dbReference>
<dbReference type="SUPFAM" id="SSF81301">
    <property type="entry name" value="Nucleotidyltransferase"/>
    <property type="match status" value="1"/>
</dbReference>
<dbReference type="InterPro" id="IPR004394">
    <property type="entry name" value="Iojap/RsfS/C7orf30"/>
</dbReference>
<dbReference type="EMBL" id="BMHA01000007">
    <property type="protein sequence ID" value="GGI06877.1"/>
    <property type="molecule type" value="Genomic_DNA"/>
</dbReference>
<evidence type="ECO:0000256" key="1">
    <source>
        <dbReference type="ARBA" id="ARBA00010574"/>
    </source>
</evidence>
<comment type="similarity">
    <text evidence="1 2">Belongs to the Iojap/RsfS family.</text>
</comment>
<dbReference type="GO" id="GO:0005737">
    <property type="term" value="C:cytoplasm"/>
    <property type="evidence" value="ECO:0007669"/>
    <property type="project" value="UniProtKB-SubCell"/>
</dbReference>
<dbReference type="Pfam" id="PF02410">
    <property type="entry name" value="RsfS"/>
    <property type="match status" value="1"/>
</dbReference>
<reference evidence="4" key="1">
    <citation type="journal article" date="2014" name="Int. J. Syst. Evol. Microbiol.">
        <title>Complete genome sequence of Corynebacterium casei LMG S-19264T (=DSM 44701T), isolated from a smear-ripened cheese.</title>
        <authorList>
            <consortium name="US DOE Joint Genome Institute (JGI-PGF)"/>
            <person name="Walter F."/>
            <person name="Albersmeier A."/>
            <person name="Kalinowski J."/>
            <person name="Ruckert C."/>
        </authorList>
    </citation>
    <scope>NUCLEOTIDE SEQUENCE</scope>
    <source>
        <strain evidence="4">CGMCC 1.14988</strain>
    </source>
</reference>
<dbReference type="PANTHER" id="PTHR21043">
    <property type="entry name" value="IOJAP SUPERFAMILY ORTHOLOG"/>
    <property type="match status" value="1"/>
</dbReference>
<dbReference type="GO" id="GO:0043023">
    <property type="term" value="F:ribosomal large subunit binding"/>
    <property type="evidence" value="ECO:0007669"/>
    <property type="project" value="TreeGrafter"/>
</dbReference>
<dbReference type="AlphaFoldDB" id="A0A8J3AFK7"/>
<feature type="region of interest" description="Disordered" evidence="3">
    <location>
        <begin position="119"/>
        <end position="140"/>
    </location>
</feature>
<dbReference type="HAMAP" id="MF_01477">
    <property type="entry name" value="Iojap_RsfS"/>
    <property type="match status" value="1"/>
</dbReference>
<dbReference type="PANTHER" id="PTHR21043:SF0">
    <property type="entry name" value="MITOCHONDRIAL ASSEMBLY OF RIBOSOMAL LARGE SUBUNIT PROTEIN 1"/>
    <property type="match status" value="1"/>
</dbReference>
<evidence type="ECO:0000256" key="3">
    <source>
        <dbReference type="SAM" id="MobiDB-lite"/>
    </source>
</evidence>
<keyword evidence="2" id="KW-0678">Repressor</keyword>
<organism evidence="4 5">
    <name type="scientific">Egicoccus halophilus</name>
    <dbReference type="NCBI Taxonomy" id="1670830"/>
    <lineage>
        <taxon>Bacteria</taxon>
        <taxon>Bacillati</taxon>
        <taxon>Actinomycetota</taxon>
        <taxon>Nitriliruptoria</taxon>
        <taxon>Egicoccales</taxon>
        <taxon>Egicoccaceae</taxon>
        <taxon>Egicoccus</taxon>
    </lineage>
</organism>
<comment type="subunit">
    <text evidence="2">Interacts with ribosomal protein uL14 (rplN).</text>
</comment>
<dbReference type="InterPro" id="IPR043519">
    <property type="entry name" value="NT_sf"/>
</dbReference>
<evidence type="ECO:0000256" key="2">
    <source>
        <dbReference type="HAMAP-Rule" id="MF_01477"/>
    </source>
</evidence>
<accession>A0A8J3AFK7</accession>
<comment type="function">
    <text evidence="2">Functions as a ribosomal silencing factor. Interacts with ribosomal protein uL14 (rplN), blocking formation of intersubunit bridge B8. Prevents association of the 30S and 50S ribosomal subunits and the formation of functional ribosomes, thus repressing translation.</text>
</comment>
<sequence length="140" mass="15235">MPATDEAVALAVAAADAADDTKATDLTILEVADLLALVDVFLLATTASDRQLKATAESVEERLQREHGRKPLRREGTAEGGWLVLDYGDLVCHLFSTEEREFYALERLWADVPRRDVRTGEPVGASPARLGTDRSLEADA</sequence>
<reference evidence="4" key="2">
    <citation type="submission" date="2020-09" db="EMBL/GenBank/DDBJ databases">
        <authorList>
            <person name="Sun Q."/>
            <person name="Zhou Y."/>
        </authorList>
    </citation>
    <scope>NUCLEOTIDE SEQUENCE</scope>
    <source>
        <strain evidence="4">CGMCC 1.14988</strain>
    </source>
</reference>
<comment type="subcellular location">
    <subcellularLocation>
        <location evidence="2">Cytoplasm</location>
    </subcellularLocation>
</comment>
<name>A0A8J3AFK7_9ACTN</name>